<protein>
    <submittedName>
        <fullName evidence="1">Uncharacterized protein</fullName>
    </submittedName>
</protein>
<name>A0ACC0NE31_RHOML</name>
<organism evidence="1 2">
    <name type="scientific">Rhododendron molle</name>
    <name type="common">Chinese azalea</name>
    <name type="synonym">Azalea mollis</name>
    <dbReference type="NCBI Taxonomy" id="49168"/>
    <lineage>
        <taxon>Eukaryota</taxon>
        <taxon>Viridiplantae</taxon>
        <taxon>Streptophyta</taxon>
        <taxon>Embryophyta</taxon>
        <taxon>Tracheophyta</taxon>
        <taxon>Spermatophyta</taxon>
        <taxon>Magnoliopsida</taxon>
        <taxon>eudicotyledons</taxon>
        <taxon>Gunneridae</taxon>
        <taxon>Pentapetalae</taxon>
        <taxon>asterids</taxon>
        <taxon>Ericales</taxon>
        <taxon>Ericaceae</taxon>
        <taxon>Ericoideae</taxon>
        <taxon>Rhodoreae</taxon>
        <taxon>Rhododendron</taxon>
    </lineage>
</organism>
<gene>
    <name evidence="1" type="ORF">RHMOL_Rhmol06G0150500</name>
</gene>
<accession>A0ACC0NE31</accession>
<proteinExistence type="predicted"/>
<dbReference type="EMBL" id="CM046393">
    <property type="protein sequence ID" value="KAI8550997.1"/>
    <property type="molecule type" value="Genomic_DNA"/>
</dbReference>
<sequence length="160" mass="18168">MKTEYREKEQQPCCYFHQEQVVIGVCPICLNERLVILAAKQLDSFISIKFEENGVPSWEKSKLVSNASLDYCNIPRSRSKFKGKGKGTTNCTVVELPKPRGGSLRWRKRIGHLFQLSRWKKPTKGSGVCHVGSSKVVEGVKVRGTGWIRSLTKRRRSGME</sequence>
<comment type="caution">
    <text evidence="1">The sequence shown here is derived from an EMBL/GenBank/DDBJ whole genome shotgun (WGS) entry which is preliminary data.</text>
</comment>
<evidence type="ECO:0000313" key="1">
    <source>
        <dbReference type="EMBL" id="KAI8550997.1"/>
    </source>
</evidence>
<evidence type="ECO:0000313" key="2">
    <source>
        <dbReference type="Proteomes" id="UP001062846"/>
    </source>
</evidence>
<keyword evidence="2" id="KW-1185">Reference proteome</keyword>
<dbReference type="Proteomes" id="UP001062846">
    <property type="component" value="Chromosome 6"/>
</dbReference>
<reference evidence="1" key="1">
    <citation type="submission" date="2022-02" db="EMBL/GenBank/DDBJ databases">
        <title>Plant Genome Project.</title>
        <authorList>
            <person name="Zhang R.-G."/>
        </authorList>
    </citation>
    <scope>NUCLEOTIDE SEQUENCE</scope>
    <source>
        <strain evidence="1">AT1</strain>
    </source>
</reference>